<dbReference type="AlphaFoldDB" id="A0A2P5BQY4"/>
<dbReference type="Pfam" id="PF25758">
    <property type="entry name" value="TPR_IPO11"/>
    <property type="match status" value="1"/>
</dbReference>
<reference evidence="3" key="1">
    <citation type="submission" date="2016-06" db="EMBL/GenBank/DDBJ databases">
        <title>Parallel loss of symbiosis genes in relatives of nitrogen-fixing non-legume Parasponia.</title>
        <authorList>
            <person name="Van Velzen R."/>
            <person name="Holmer R."/>
            <person name="Bu F."/>
            <person name="Rutten L."/>
            <person name="Van Zeijl A."/>
            <person name="Liu W."/>
            <person name="Santuari L."/>
            <person name="Cao Q."/>
            <person name="Sharma T."/>
            <person name="Shen D."/>
            <person name="Roswanjaya Y."/>
            <person name="Wardhani T."/>
            <person name="Kalhor M.S."/>
            <person name="Jansen J."/>
            <person name="Van den Hoogen J."/>
            <person name="Gungor B."/>
            <person name="Hartog M."/>
            <person name="Hontelez J."/>
            <person name="Verver J."/>
            <person name="Yang W.-C."/>
            <person name="Schijlen E."/>
            <person name="Repin R."/>
            <person name="Schilthuizen M."/>
            <person name="Schranz E."/>
            <person name="Heidstra R."/>
            <person name="Miyata K."/>
            <person name="Fedorova E."/>
            <person name="Kohlen W."/>
            <person name="Bisseling T."/>
            <person name="Smit S."/>
            <person name="Geurts R."/>
        </authorList>
    </citation>
    <scope>NUCLEOTIDE SEQUENCE [LARGE SCALE GENOMIC DNA]</scope>
    <source>
        <strain evidence="3">cv. WU1-14</strain>
    </source>
</reference>
<comment type="caution">
    <text evidence="2">The sequence shown here is derived from an EMBL/GenBank/DDBJ whole genome shotgun (WGS) entry which is preliminary data.</text>
</comment>
<proteinExistence type="predicted"/>
<name>A0A2P5BQY4_PARAD</name>
<dbReference type="STRING" id="3476.A0A2P5BQY4"/>
<dbReference type="OrthoDB" id="1735415at2759"/>
<evidence type="ECO:0000313" key="3">
    <source>
        <dbReference type="Proteomes" id="UP000237105"/>
    </source>
</evidence>
<sequence length="174" mass="19196">MDSMEEIVETVHTELSKEIELVRCDLRRLPALEKNVDSILGKLNQLLPDRDVSARTSIDRLPDPQVSGDDPGQSSIGVWEESSGESLLQIQLLIALKNFVVALGYHSPSCYNMLLSILQKGIDINNPDELNLLEDSMLLWEATLCHAPSMVGAVHVGLMTIWNVIGIGIAFSLF</sequence>
<dbReference type="EMBL" id="JXTB01000236">
    <property type="protein sequence ID" value="PON51219.1"/>
    <property type="molecule type" value="Genomic_DNA"/>
</dbReference>
<organism evidence="2 3">
    <name type="scientific">Parasponia andersonii</name>
    <name type="common">Sponia andersonii</name>
    <dbReference type="NCBI Taxonomy" id="3476"/>
    <lineage>
        <taxon>Eukaryota</taxon>
        <taxon>Viridiplantae</taxon>
        <taxon>Streptophyta</taxon>
        <taxon>Embryophyta</taxon>
        <taxon>Tracheophyta</taxon>
        <taxon>Spermatophyta</taxon>
        <taxon>Magnoliopsida</taxon>
        <taxon>eudicotyledons</taxon>
        <taxon>Gunneridae</taxon>
        <taxon>Pentapetalae</taxon>
        <taxon>rosids</taxon>
        <taxon>fabids</taxon>
        <taxon>Rosales</taxon>
        <taxon>Cannabaceae</taxon>
        <taxon>Parasponia</taxon>
    </lineage>
</organism>
<evidence type="ECO:0000313" key="2">
    <source>
        <dbReference type="EMBL" id="PON51219.1"/>
    </source>
</evidence>
<feature type="domain" description="Importin-7/11-like TPR repeats" evidence="1">
    <location>
        <begin position="91"/>
        <end position="149"/>
    </location>
</feature>
<dbReference type="InterPro" id="IPR058669">
    <property type="entry name" value="TPR_IPO7/11-like"/>
</dbReference>
<keyword evidence="3" id="KW-1185">Reference proteome</keyword>
<protein>
    <recommendedName>
        <fullName evidence="1">Importin-7/11-like TPR repeats domain-containing protein</fullName>
    </recommendedName>
</protein>
<accession>A0A2P5BQY4</accession>
<gene>
    <name evidence="2" type="ORF">PanWU01x14_217800</name>
</gene>
<dbReference type="Proteomes" id="UP000237105">
    <property type="component" value="Unassembled WGS sequence"/>
</dbReference>
<evidence type="ECO:0000259" key="1">
    <source>
        <dbReference type="Pfam" id="PF25758"/>
    </source>
</evidence>